<sequence length="496" mass="55381">MRWLSGIKKLYPVFSIPFLLFSVTLLCAQGEFLIDTQPDSYFQSNPTVAYDGTNYLVVWQDTRNGTYDIYGARVGAGGTILDTIPIAISTASNDQIKPQVTFGDLYYLVVWEDYRNDVYNFDVYGCRVNKIGNILDTSGIVIKDLQASYALDPAVSFDGTNYFITYSSYDIYFWDEIYGEFLSPSGQRVGWGVNIGGSTAGDDHRSKIAFDGTNYLVVWHALNKDILGSRVTPSGSNLDVTPISICTATGNQTEPEVAFDGTNYLVVWQDDRNGNMDIYGARVTPSGSVLDPEGFPICTQGSTQTNPAIAFDGTNYVVVWEDYRNGNADLYGAVLSPTGSVLDTFIVSSKPGDQVTPSLAHGSGNQILIVYSGWTDTYNGIPINTMRIWARFYPITDVDENTPRKSYVSTLRIYPLFLAEDDLFTIQWTSKNPSVSIEIYNIKGDQIARWEFSNKNEGVIIWNLKNKLGVRIKPGIYFVTLSSDKEKYYKKFIVLR</sequence>
<evidence type="ECO:0000313" key="2">
    <source>
        <dbReference type="EMBL" id="HDL59900.1"/>
    </source>
</evidence>
<proteinExistence type="predicted"/>
<reference evidence="2" key="1">
    <citation type="journal article" date="2020" name="mSystems">
        <title>Genome- and Community-Level Interaction Insights into Carbon Utilization and Element Cycling Functions of Hydrothermarchaeota in Hydrothermal Sediment.</title>
        <authorList>
            <person name="Zhou Z."/>
            <person name="Liu Y."/>
            <person name="Xu W."/>
            <person name="Pan J."/>
            <person name="Luo Z.H."/>
            <person name="Li M."/>
        </authorList>
    </citation>
    <scope>NUCLEOTIDE SEQUENCE [LARGE SCALE GENOMIC DNA]</scope>
    <source>
        <strain evidence="2">HyVt-28</strain>
    </source>
</reference>
<dbReference type="Proteomes" id="UP000886381">
    <property type="component" value="Unassembled WGS sequence"/>
</dbReference>
<dbReference type="Gene3D" id="2.60.40.4070">
    <property type="match status" value="1"/>
</dbReference>
<name>A0A7V0Q6Z5_UNCW3</name>
<dbReference type="InterPro" id="IPR026444">
    <property type="entry name" value="Secre_tail"/>
</dbReference>
<dbReference type="AlphaFoldDB" id="A0A7V0Q6Z5"/>
<protein>
    <submittedName>
        <fullName evidence="2">T9SS type A sorting domain-containing protein</fullName>
    </submittedName>
</protein>
<dbReference type="EMBL" id="DRDR01000019">
    <property type="protein sequence ID" value="HDL59900.1"/>
    <property type="molecule type" value="Genomic_DNA"/>
</dbReference>
<comment type="caution">
    <text evidence="2">The sequence shown here is derived from an EMBL/GenBank/DDBJ whole genome shotgun (WGS) entry which is preliminary data.</text>
</comment>
<dbReference type="Pfam" id="PF18962">
    <property type="entry name" value="Por_Secre_tail"/>
    <property type="match status" value="1"/>
</dbReference>
<organism evidence="2">
    <name type="scientific">candidate division WOR-3 bacterium</name>
    <dbReference type="NCBI Taxonomy" id="2052148"/>
    <lineage>
        <taxon>Bacteria</taxon>
        <taxon>Bacteria division WOR-3</taxon>
    </lineage>
</organism>
<accession>A0A7V0Q6Z5</accession>
<dbReference type="NCBIfam" id="TIGR04183">
    <property type="entry name" value="Por_Secre_tail"/>
    <property type="match status" value="1"/>
</dbReference>
<gene>
    <name evidence="2" type="ORF">ENH14_00430</name>
</gene>
<evidence type="ECO:0000259" key="1">
    <source>
        <dbReference type="Pfam" id="PF18962"/>
    </source>
</evidence>
<feature type="domain" description="Secretion system C-terminal sorting" evidence="1">
    <location>
        <begin position="422"/>
        <end position="494"/>
    </location>
</feature>